<evidence type="ECO:0000313" key="1">
    <source>
        <dbReference type="EMBL" id="CAG9563106.1"/>
    </source>
</evidence>
<keyword evidence="2" id="KW-1185">Reference proteome</keyword>
<evidence type="ECO:0000313" key="2">
    <source>
        <dbReference type="Proteomes" id="UP000789524"/>
    </source>
</evidence>
<dbReference type="Proteomes" id="UP000789524">
    <property type="component" value="Unassembled WGS sequence"/>
</dbReference>
<sequence length="78" mass="8550">MRHLHGPSGAECDDPTEQIESALDYASHVLNLPFDQKVVRTRSSIESQFSKLSVAECGAHQEQVVSALCIRASARDPE</sequence>
<reference evidence="1" key="1">
    <citation type="submission" date="2021-09" db="EMBL/GenBank/DDBJ databases">
        <authorList>
            <person name="Martin H S."/>
        </authorList>
    </citation>
    <scope>NUCLEOTIDE SEQUENCE</scope>
</reference>
<dbReference type="EMBL" id="CAKASE010000049">
    <property type="protein sequence ID" value="CAG9563106.1"/>
    <property type="molecule type" value="Genomic_DNA"/>
</dbReference>
<comment type="caution">
    <text evidence="1">The sequence shown here is derived from an EMBL/GenBank/DDBJ whole genome shotgun (WGS) entry which is preliminary data.</text>
</comment>
<proteinExistence type="predicted"/>
<name>A0A8J2VSR8_9NEOP</name>
<gene>
    <name evidence="1" type="ORF">DCHRY22_LOCUS4328</name>
</gene>
<dbReference type="AlphaFoldDB" id="A0A8J2VSR8"/>
<accession>A0A8J2VSR8</accession>
<protein>
    <submittedName>
        <fullName evidence="1">(African queen) hypothetical protein</fullName>
    </submittedName>
</protein>
<organism evidence="1 2">
    <name type="scientific">Danaus chrysippus</name>
    <name type="common">African queen</name>
    <dbReference type="NCBI Taxonomy" id="151541"/>
    <lineage>
        <taxon>Eukaryota</taxon>
        <taxon>Metazoa</taxon>
        <taxon>Ecdysozoa</taxon>
        <taxon>Arthropoda</taxon>
        <taxon>Hexapoda</taxon>
        <taxon>Insecta</taxon>
        <taxon>Pterygota</taxon>
        <taxon>Neoptera</taxon>
        <taxon>Endopterygota</taxon>
        <taxon>Lepidoptera</taxon>
        <taxon>Glossata</taxon>
        <taxon>Ditrysia</taxon>
        <taxon>Papilionoidea</taxon>
        <taxon>Nymphalidae</taxon>
        <taxon>Danainae</taxon>
        <taxon>Danaini</taxon>
        <taxon>Danaina</taxon>
        <taxon>Danaus</taxon>
        <taxon>Anosia</taxon>
    </lineage>
</organism>